<feature type="compositionally biased region" description="Gly residues" evidence="1">
    <location>
        <begin position="249"/>
        <end position="268"/>
    </location>
</feature>
<name>A0A4Y9FG22_9DEIN</name>
<keyword evidence="2" id="KW-0472">Membrane</keyword>
<keyword evidence="2" id="KW-0812">Transmembrane</keyword>
<feature type="region of interest" description="Disordered" evidence="1">
    <location>
        <begin position="193"/>
        <end position="273"/>
    </location>
</feature>
<proteinExistence type="predicted"/>
<accession>A0A4Y9FG22</accession>
<organism evidence="3 4">
    <name type="scientific">Thermus tengchongensis</name>
    <dbReference type="NCBI Taxonomy" id="1214928"/>
    <lineage>
        <taxon>Bacteria</taxon>
        <taxon>Thermotogati</taxon>
        <taxon>Deinococcota</taxon>
        <taxon>Deinococci</taxon>
        <taxon>Thermales</taxon>
        <taxon>Thermaceae</taxon>
        <taxon>Thermus</taxon>
    </lineage>
</organism>
<gene>
    <name evidence="3" type="ORF">E0687_03535</name>
</gene>
<evidence type="ECO:0008006" key="5">
    <source>
        <dbReference type="Google" id="ProtNLM"/>
    </source>
</evidence>
<evidence type="ECO:0000313" key="4">
    <source>
        <dbReference type="Proteomes" id="UP000297668"/>
    </source>
</evidence>
<evidence type="ECO:0000256" key="1">
    <source>
        <dbReference type="SAM" id="MobiDB-lite"/>
    </source>
</evidence>
<dbReference type="Gene3D" id="3.40.1000.10">
    <property type="entry name" value="Mog1/PsbP, alpha/beta/alpha sandwich"/>
    <property type="match status" value="1"/>
</dbReference>
<feature type="transmembrane region" description="Helical" evidence="2">
    <location>
        <begin position="26"/>
        <end position="44"/>
    </location>
</feature>
<comment type="caution">
    <text evidence="3">The sequence shown here is derived from an EMBL/GenBank/DDBJ whole genome shotgun (WGS) entry which is preliminary data.</text>
</comment>
<feature type="compositionally biased region" description="Low complexity" evidence="1">
    <location>
        <begin position="209"/>
        <end position="219"/>
    </location>
</feature>
<reference evidence="3 4" key="1">
    <citation type="submission" date="2019-03" db="EMBL/GenBank/DDBJ databases">
        <title>Thermus tengchongensis species for the arsenic transformation mechanism.</title>
        <authorList>
            <person name="Yuan G.C."/>
        </authorList>
    </citation>
    <scope>NUCLEOTIDE SEQUENCE [LARGE SCALE GENOMIC DNA]</scope>
    <source>
        <strain evidence="3 4">15W</strain>
    </source>
</reference>
<protein>
    <recommendedName>
        <fullName evidence="5">DUF1795 domain-containing protein</fullName>
    </recommendedName>
</protein>
<keyword evidence="2" id="KW-1133">Transmembrane helix</keyword>
<evidence type="ECO:0000256" key="2">
    <source>
        <dbReference type="SAM" id="Phobius"/>
    </source>
</evidence>
<dbReference type="EMBL" id="SJZF01000004">
    <property type="protein sequence ID" value="TFU27128.1"/>
    <property type="molecule type" value="Genomic_DNA"/>
</dbReference>
<evidence type="ECO:0000313" key="3">
    <source>
        <dbReference type="EMBL" id="TFU27128.1"/>
    </source>
</evidence>
<sequence>MAEGIQGERMRGTGERFLWPRTRRDWFLAVLLGVFVLGIIGTLIPEEPQEVEVGQVRLQVPRGWEAKEAQGGWALLSSLEGPKDAFRENLTLLVEILPQPMNSLQYAQVVAWRNAQGVEGFTPGPVQMGSLGGVEAVVFAGRGRHGGRPLEFWVWAFVVGREGYQLTLTGEPGKLAQIRPQVEAVLASIRVGGPMARRGPDSGPGAGEWGEAPAPASPSVPWGPSLDGEPYSPGFSGGGDFSGSPYGYGPRGSPGGGLPMDLPGGGLDSSGLDESLQEHRDFNTWMAEEWSQLLSGETPQPTYQDEAGKLYWEGPSGLLHEWGDYGGE</sequence>
<dbReference type="Proteomes" id="UP000297668">
    <property type="component" value="Unassembled WGS sequence"/>
</dbReference>
<dbReference type="AlphaFoldDB" id="A0A4Y9FG22"/>